<dbReference type="Proteomes" id="UP000297527">
    <property type="component" value="Unassembled WGS sequence"/>
</dbReference>
<comment type="caution">
    <text evidence="2">The sequence shown here is derived from an EMBL/GenBank/DDBJ whole genome shotgun (WGS) entry which is preliminary data.</text>
</comment>
<name>A0A4Z1I519_9HELO</name>
<dbReference type="InterPro" id="IPR053008">
    <property type="entry name" value="Phomopsin_biosynth_assoc"/>
</dbReference>
<evidence type="ECO:0000313" key="2">
    <source>
        <dbReference type="EMBL" id="TGO56711.1"/>
    </source>
</evidence>
<dbReference type="PANTHER" id="PTHR35896">
    <property type="entry name" value="IG-LIKE DOMAIN-CONTAINING PROTEIN"/>
    <property type="match status" value="1"/>
</dbReference>
<evidence type="ECO:0000256" key="1">
    <source>
        <dbReference type="SAM" id="MobiDB-lite"/>
    </source>
</evidence>
<gene>
    <name evidence="2" type="ORF">BCON_0074g00060</name>
</gene>
<sequence length="289" mass="32777">MSKLHPSPLLKSAKILFSEPIHDDEMGEVKLYDPVPMGDDDDDDDEEGPTMENPMHYRARKQSLSVILQEFVQAPKSLLISGVLATLCILTLTVSSFTIHTPGSFVRIRTLSQQNSLQPDFVDAGEGPSPELGGTKRCGSFPSQAEQYGCVFDLMNYGFTAPECFYQDLYEEALATGPWPWYIGENLTLPLPQDVEILKRSVETWTQINYHYQHCVYTMKIIARAVEDDDILVPQEIARDYHRNHCENLVGRYEAGEWGNGEVMNTWIRMLYNPCVRLSEINNEDVGYA</sequence>
<organism evidence="2 3">
    <name type="scientific">Botryotinia convoluta</name>
    <dbReference type="NCBI Taxonomy" id="54673"/>
    <lineage>
        <taxon>Eukaryota</taxon>
        <taxon>Fungi</taxon>
        <taxon>Dikarya</taxon>
        <taxon>Ascomycota</taxon>
        <taxon>Pezizomycotina</taxon>
        <taxon>Leotiomycetes</taxon>
        <taxon>Helotiales</taxon>
        <taxon>Sclerotiniaceae</taxon>
        <taxon>Botryotinia</taxon>
    </lineage>
</organism>
<protein>
    <submittedName>
        <fullName evidence="2">Uncharacterized protein</fullName>
    </submittedName>
</protein>
<feature type="compositionally biased region" description="Acidic residues" evidence="1">
    <location>
        <begin position="38"/>
        <end position="49"/>
    </location>
</feature>
<dbReference type="PANTHER" id="PTHR35896:SF3">
    <property type="entry name" value="MAJOR FACILITATOR SUPERFAMILY TRANSPORTER"/>
    <property type="match status" value="1"/>
</dbReference>
<proteinExistence type="predicted"/>
<dbReference type="EMBL" id="PQXN01000074">
    <property type="protein sequence ID" value="TGO56711.1"/>
    <property type="molecule type" value="Genomic_DNA"/>
</dbReference>
<dbReference type="AlphaFoldDB" id="A0A4Z1I519"/>
<feature type="region of interest" description="Disordered" evidence="1">
    <location>
        <begin position="32"/>
        <end position="53"/>
    </location>
</feature>
<keyword evidence="3" id="KW-1185">Reference proteome</keyword>
<dbReference type="OrthoDB" id="3501153at2759"/>
<evidence type="ECO:0000313" key="3">
    <source>
        <dbReference type="Proteomes" id="UP000297527"/>
    </source>
</evidence>
<reference evidence="2 3" key="1">
    <citation type="submission" date="2017-12" db="EMBL/GenBank/DDBJ databases">
        <title>Comparative genomics of Botrytis spp.</title>
        <authorList>
            <person name="Valero-Jimenez C.A."/>
            <person name="Tapia P."/>
            <person name="Veloso J."/>
            <person name="Silva-Moreno E."/>
            <person name="Staats M."/>
            <person name="Valdes J.H."/>
            <person name="Van Kan J.A.L."/>
        </authorList>
    </citation>
    <scope>NUCLEOTIDE SEQUENCE [LARGE SCALE GENOMIC DNA]</scope>
    <source>
        <strain evidence="2 3">MUCL11595</strain>
    </source>
</reference>
<accession>A0A4Z1I519</accession>